<dbReference type="GeneID" id="66609272"/>
<keyword evidence="1" id="KW-0472">Membrane</keyword>
<name>A0AAN4XH12_MYCPM</name>
<reference evidence="2 3" key="1">
    <citation type="submission" date="2019-01" db="EMBL/GenBank/DDBJ databases">
        <authorList>
            <consortium name="Pathogen Informatics"/>
        </authorList>
    </citation>
    <scope>NUCLEOTIDE SEQUENCE [LARGE SCALE GENOMIC DNA]</scope>
    <source>
        <strain evidence="2 3">NCTC10119</strain>
    </source>
</reference>
<dbReference type="AlphaFoldDB" id="A0AAN4XH12"/>
<dbReference type="SMR" id="A0AAN4XH12"/>
<dbReference type="EMBL" id="LR214945">
    <property type="protein sequence ID" value="VEU57422.1"/>
    <property type="molecule type" value="Genomic_DNA"/>
</dbReference>
<dbReference type="Proteomes" id="UP000289557">
    <property type="component" value="Chromosome"/>
</dbReference>
<feature type="transmembrane region" description="Helical" evidence="1">
    <location>
        <begin position="23"/>
        <end position="49"/>
    </location>
</feature>
<organism evidence="2 3">
    <name type="scientific">Mycoplasmoides pneumoniae</name>
    <name type="common">Mycoplasma pneumoniae</name>
    <dbReference type="NCBI Taxonomy" id="2104"/>
    <lineage>
        <taxon>Bacteria</taxon>
        <taxon>Bacillati</taxon>
        <taxon>Mycoplasmatota</taxon>
        <taxon>Mycoplasmoidales</taxon>
        <taxon>Mycoplasmoidaceae</taxon>
        <taxon>Mycoplasmoides</taxon>
    </lineage>
</organism>
<evidence type="ECO:0000313" key="3">
    <source>
        <dbReference type="Proteomes" id="UP000289557"/>
    </source>
</evidence>
<accession>A0AAN4XH12</accession>
<sequence length="105" mass="12074">MESALNQEFQIDFCVKNKKLLKILANVLIASWLSFVVFLILGCIAIDLFRFDLYSQFFFNHLSTLSALAWTFFVLAILFGAATLAINGFFYKEIRKKSAFKEDSK</sequence>
<evidence type="ECO:0000313" key="2">
    <source>
        <dbReference type="EMBL" id="VEU57422.1"/>
    </source>
</evidence>
<keyword evidence="1" id="KW-0812">Transmembrane</keyword>
<proteinExistence type="predicted"/>
<gene>
    <name evidence="2" type="ORF">NCTC10119_00700</name>
</gene>
<evidence type="ECO:0000256" key="1">
    <source>
        <dbReference type="SAM" id="Phobius"/>
    </source>
</evidence>
<keyword evidence="1" id="KW-1133">Transmembrane helix</keyword>
<dbReference type="RefSeq" id="WP_010874443.1">
    <property type="nucleotide sequence ID" value="NZ_AP017318.1"/>
</dbReference>
<protein>
    <submittedName>
        <fullName evidence="2">Uncharacterized protein</fullName>
    </submittedName>
</protein>
<feature type="transmembrane region" description="Helical" evidence="1">
    <location>
        <begin position="69"/>
        <end position="91"/>
    </location>
</feature>